<dbReference type="Pfam" id="PF18289">
    <property type="entry name" value="HU-CCDC81_euk_2"/>
    <property type="match status" value="1"/>
</dbReference>
<dbReference type="Proteomes" id="UP001333110">
    <property type="component" value="Unassembled WGS sequence"/>
</dbReference>
<feature type="domain" description="CCDC81 HU" evidence="2">
    <location>
        <begin position="257"/>
        <end position="329"/>
    </location>
</feature>
<feature type="compositionally biased region" description="Polar residues" evidence="1">
    <location>
        <begin position="458"/>
        <end position="468"/>
    </location>
</feature>
<dbReference type="InterPro" id="IPR040673">
    <property type="entry name" value="CCDC81_HU_dom_2"/>
</dbReference>
<feature type="compositionally biased region" description="Basic and acidic residues" evidence="1">
    <location>
        <begin position="423"/>
        <end position="432"/>
    </location>
</feature>
<gene>
    <name evidence="3" type="ORF">QYF61_016238</name>
</gene>
<feature type="region of interest" description="Disordered" evidence="1">
    <location>
        <begin position="455"/>
        <end position="502"/>
    </location>
</feature>
<dbReference type="InterPro" id="IPR026295">
    <property type="entry name" value="CCD81"/>
</dbReference>
<sequence>MSFHMAVATNKQPASMRRTKMDFWNGMEHTFMMPSITSKALQPSQGRQHVGLRTAMILYICQCATAQGVLEGRELAVAERDLIFLCFPERTAVWEAVAGYVQEELLLRKVVMYHRADPARWKPPGCPQAASALTPALIFRRRKERTRQLLLKALATARAHASDQQEWAGPRLKHHPWSGLPPALPSSQSSPFCPSLLFHSQGVRIPTLGSFDVVPKWIQVGDEAVIIQRPVFRLARNLAGVHNLRDNKDYLPGNKELEPLKYAKVAAAASVSRRKVEACIQGTMSLLSHCLGKGENVALVLRDIGLLLIEGMRVQMKFFYNFLERMSGKENLEKAAFEVIVASGKGWWCCGSCWCHLFVCRFELEFVPKPPPRAPVKHLRKVPGEDKRKEEEVLPALRQGKKVGFAELPLPARSSSTPNEAPQLREMKEMEKRKKSRVRPLPLCPFRWLPLIPGDSSGIKQPVTSQPKGKSKLEGQASKQSRAQAAKPGRCRGGGQGEKKVPVGSKLLSMSSEAGLPEEPTYKVFIPQPPRPEAAPLLKSRPEMFWSVVKEPQKTILAGYSFEPSLLVPPMYEESRSTQCHPLKTRSVVSRMEWPWLEGSGLGVPGAEGAPLRWQN</sequence>
<dbReference type="PANTHER" id="PTHR14362">
    <property type="entry name" value="COILED-COIL DOMAIN-CONTAINING PROTEIN 81"/>
    <property type="match status" value="1"/>
</dbReference>
<feature type="compositionally biased region" description="Low complexity" evidence="1">
    <location>
        <begin position="476"/>
        <end position="487"/>
    </location>
</feature>
<evidence type="ECO:0000256" key="1">
    <source>
        <dbReference type="SAM" id="MobiDB-lite"/>
    </source>
</evidence>
<accession>A0AAN7RSK6</accession>
<keyword evidence="4" id="KW-1185">Reference proteome</keyword>
<dbReference type="GO" id="GO:0005815">
    <property type="term" value="C:microtubule organizing center"/>
    <property type="evidence" value="ECO:0007669"/>
    <property type="project" value="TreeGrafter"/>
</dbReference>
<evidence type="ECO:0000313" key="3">
    <source>
        <dbReference type="EMBL" id="KAK4806388.1"/>
    </source>
</evidence>
<evidence type="ECO:0000259" key="2">
    <source>
        <dbReference type="Pfam" id="PF18289"/>
    </source>
</evidence>
<proteinExistence type="predicted"/>
<dbReference type="EMBL" id="JAUNZN010000042">
    <property type="protein sequence ID" value="KAK4806388.1"/>
    <property type="molecule type" value="Genomic_DNA"/>
</dbReference>
<evidence type="ECO:0000313" key="4">
    <source>
        <dbReference type="Proteomes" id="UP001333110"/>
    </source>
</evidence>
<dbReference type="PANTHER" id="PTHR14362:SF2">
    <property type="entry name" value="COILED-COIL DOMAIN-CONTAINING PROTEIN 81"/>
    <property type="match status" value="1"/>
</dbReference>
<reference evidence="3 4" key="1">
    <citation type="journal article" date="2023" name="J. Hered.">
        <title>Chromosome-level genome of the wood stork (Mycteria americana) provides insight into avian chromosome evolution.</title>
        <authorList>
            <person name="Flamio R. Jr."/>
            <person name="Ramstad K.M."/>
        </authorList>
    </citation>
    <scope>NUCLEOTIDE SEQUENCE [LARGE SCALE GENOMIC DNA]</scope>
    <source>
        <strain evidence="3">JAX WOST 10</strain>
    </source>
</reference>
<organism evidence="3 4">
    <name type="scientific">Mycteria americana</name>
    <name type="common">Wood stork</name>
    <dbReference type="NCBI Taxonomy" id="33587"/>
    <lineage>
        <taxon>Eukaryota</taxon>
        <taxon>Metazoa</taxon>
        <taxon>Chordata</taxon>
        <taxon>Craniata</taxon>
        <taxon>Vertebrata</taxon>
        <taxon>Euteleostomi</taxon>
        <taxon>Archelosauria</taxon>
        <taxon>Archosauria</taxon>
        <taxon>Dinosauria</taxon>
        <taxon>Saurischia</taxon>
        <taxon>Theropoda</taxon>
        <taxon>Coelurosauria</taxon>
        <taxon>Aves</taxon>
        <taxon>Neognathae</taxon>
        <taxon>Neoaves</taxon>
        <taxon>Aequornithes</taxon>
        <taxon>Ciconiiformes</taxon>
        <taxon>Ciconiidae</taxon>
        <taxon>Mycteria</taxon>
    </lineage>
</organism>
<dbReference type="AlphaFoldDB" id="A0AAN7RSK6"/>
<feature type="region of interest" description="Disordered" evidence="1">
    <location>
        <begin position="409"/>
        <end position="436"/>
    </location>
</feature>
<protein>
    <recommendedName>
        <fullName evidence="2">CCDC81 HU domain-containing protein</fullName>
    </recommendedName>
</protein>
<feature type="non-terminal residue" evidence="3">
    <location>
        <position position="616"/>
    </location>
</feature>
<comment type="caution">
    <text evidence="3">The sequence shown here is derived from an EMBL/GenBank/DDBJ whole genome shotgun (WGS) entry which is preliminary data.</text>
</comment>
<name>A0AAN7RSK6_MYCAM</name>